<evidence type="ECO:0000313" key="1">
    <source>
        <dbReference type="EMBL" id="KAI0044342.1"/>
    </source>
</evidence>
<comment type="caution">
    <text evidence="1">The sequence shown here is derived from an EMBL/GenBank/DDBJ whole genome shotgun (WGS) entry which is preliminary data.</text>
</comment>
<name>A0ACB8RKF3_9AGAM</name>
<gene>
    <name evidence="1" type="ORF">FA95DRAFT_1497247</name>
</gene>
<dbReference type="Proteomes" id="UP000814033">
    <property type="component" value="Unassembled WGS sequence"/>
</dbReference>
<accession>A0ACB8RKF3</accession>
<sequence>MSLSHSGQSNRGWTRGRGRRATPSFAPSFHPSVVEDTSTAPKRDILDGLIVTSAVATLHVPISIPDHASTDVEIRNLECIASYDWLESKVPTILVPSSPPEWMGDPQLPLTLDPDVRTQVLNHNQYRLPGPASAILPVIKAADAMNKAVDWPSVDFVVNRNSLSKLLRWIRGSSRKDDGGWHDFRIDLELVGDKTVVFIRWEARDREASTGRSYGLNFEQATTSPAKGCERGTTGHHRILKYDLLGMTFVVRSQVDACLPPESANPETGGESVAFAQPAVDDLAASISNLKLVNSDTTATTPPSPPTAPPSAASPYLLRVIRAGREVPQNAIIELTSRSAYWLREMRWGDIYPGLYLTQTPHFYIGLHSRGTFSEVQKRTLTDKQFIAHKQEVDVSLRKLGEVLEAIQRIAVEHGREKHLSLVCVAGELKVYESVSTESCLPEDTRRRFETPKPM</sequence>
<reference evidence="1" key="2">
    <citation type="journal article" date="2022" name="New Phytol.">
        <title>Evolutionary transition to the ectomycorrhizal habit in the genomes of a hyperdiverse lineage of mushroom-forming fungi.</title>
        <authorList>
            <person name="Looney B."/>
            <person name="Miyauchi S."/>
            <person name="Morin E."/>
            <person name="Drula E."/>
            <person name="Courty P.E."/>
            <person name="Kohler A."/>
            <person name="Kuo A."/>
            <person name="LaButti K."/>
            <person name="Pangilinan J."/>
            <person name="Lipzen A."/>
            <person name="Riley R."/>
            <person name="Andreopoulos W."/>
            <person name="He G."/>
            <person name="Johnson J."/>
            <person name="Nolan M."/>
            <person name="Tritt A."/>
            <person name="Barry K.W."/>
            <person name="Grigoriev I.V."/>
            <person name="Nagy L.G."/>
            <person name="Hibbett D."/>
            <person name="Henrissat B."/>
            <person name="Matheny P.B."/>
            <person name="Labbe J."/>
            <person name="Martin F.M."/>
        </authorList>
    </citation>
    <scope>NUCLEOTIDE SEQUENCE</scope>
    <source>
        <strain evidence="1">FP105234-sp</strain>
    </source>
</reference>
<evidence type="ECO:0000313" key="2">
    <source>
        <dbReference type="Proteomes" id="UP000814033"/>
    </source>
</evidence>
<organism evidence="1 2">
    <name type="scientific">Auriscalpium vulgare</name>
    <dbReference type="NCBI Taxonomy" id="40419"/>
    <lineage>
        <taxon>Eukaryota</taxon>
        <taxon>Fungi</taxon>
        <taxon>Dikarya</taxon>
        <taxon>Basidiomycota</taxon>
        <taxon>Agaricomycotina</taxon>
        <taxon>Agaricomycetes</taxon>
        <taxon>Russulales</taxon>
        <taxon>Auriscalpiaceae</taxon>
        <taxon>Auriscalpium</taxon>
    </lineage>
</organism>
<protein>
    <submittedName>
        <fullName evidence="1">Uncharacterized protein</fullName>
    </submittedName>
</protein>
<proteinExistence type="predicted"/>
<reference evidence="1" key="1">
    <citation type="submission" date="2021-02" db="EMBL/GenBank/DDBJ databases">
        <authorList>
            <consortium name="DOE Joint Genome Institute"/>
            <person name="Ahrendt S."/>
            <person name="Looney B.P."/>
            <person name="Miyauchi S."/>
            <person name="Morin E."/>
            <person name="Drula E."/>
            <person name="Courty P.E."/>
            <person name="Chicoki N."/>
            <person name="Fauchery L."/>
            <person name="Kohler A."/>
            <person name="Kuo A."/>
            <person name="Labutti K."/>
            <person name="Pangilinan J."/>
            <person name="Lipzen A."/>
            <person name="Riley R."/>
            <person name="Andreopoulos W."/>
            <person name="He G."/>
            <person name="Johnson J."/>
            <person name="Barry K.W."/>
            <person name="Grigoriev I.V."/>
            <person name="Nagy L."/>
            <person name="Hibbett D."/>
            <person name="Henrissat B."/>
            <person name="Matheny P.B."/>
            <person name="Labbe J."/>
            <person name="Martin F."/>
        </authorList>
    </citation>
    <scope>NUCLEOTIDE SEQUENCE</scope>
    <source>
        <strain evidence="1">FP105234-sp</strain>
    </source>
</reference>
<dbReference type="EMBL" id="MU275986">
    <property type="protein sequence ID" value="KAI0044342.1"/>
    <property type="molecule type" value="Genomic_DNA"/>
</dbReference>
<keyword evidence="2" id="KW-1185">Reference proteome</keyword>